<dbReference type="PROSITE" id="PS50006">
    <property type="entry name" value="FHA_DOMAIN"/>
    <property type="match status" value="1"/>
</dbReference>
<dbReference type="SMART" id="SM00240">
    <property type="entry name" value="FHA"/>
    <property type="match status" value="1"/>
</dbReference>
<feature type="binding site" evidence="4">
    <location>
        <begin position="1162"/>
        <end position="1169"/>
    </location>
    <ligand>
        <name>ATP</name>
        <dbReference type="ChEBI" id="CHEBI:30616"/>
    </ligand>
</feature>
<keyword evidence="3 4" id="KW-0067">ATP-binding</keyword>
<dbReference type="STRING" id="1235802.C823_03151"/>
<dbReference type="PATRIC" id="fig|1235802.3.peg.3334"/>
<keyword evidence="1" id="KW-0677">Repeat</keyword>
<dbReference type="GO" id="GO:0005524">
    <property type="term" value="F:ATP binding"/>
    <property type="evidence" value="ECO:0007669"/>
    <property type="project" value="UniProtKB-UniRule"/>
</dbReference>
<dbReference type="NCBIfam" id="TIGR03928">
    <property type="entry name" value="T7_EssCb_Firm"/>
    <property type="match status" value="1"/>
</dbReference>
<feature type="domain" description="FtsK" evidence="6">
    <location>
        <begin position="699"/>
        <end position="893"/>
    </location>
</feature>
<feature type="domain" description="FHA" evidence="5">
    <location>
        <begin position="115"/>
        <end position="164"/>
    </location>
</feature>
<evidence type="ECO:0000259" key="5">
    <source>
        <dbReference type="PROSITE" id="PS50006"/>
    </source>
</evidence>
<evidence type="ECO:0000259" key="6">
    <source>
        <dbReference type="PROSITE" id="PS50901"/>
    </source>
</evidence>
<evidence type="ECO:0000256" key="2">
    <source>
        <dbReference type="ARBA" id="ARBA00022741"/>
    </source>
</evidence>
<dbReference type="Gene3D" id="3.40.50.300">
    <property type="entry name" value="P-loop containing nucleotide triphosphate hydrolases"/>
    <property type="match status" value="2"/>
</dbReference>
<organism evidence="7 8">
    <name type="scientific">Eubacterium plexicaudatum ASF492</name>
    <dbReference type="NCBI Taxonomy" id="1235802"/>
    <lineage>
        <taxon>Bacteria</taxon>
        <taxon>Bacillati</taxon>
        <taxon>Bacillota</taxon>
        <taxon>Clostridia</taxon>
        <taxon>Eubacteriales</taxon>
        <taxon>Eubacteriaceae</taxon>
        <taxon>Eubacterium</taxon>
    </lineage>
</organism>
<dbReference type="InterPro" id="IPR008984">
    <property type="entry name" value="SMAD_FHA_dom_sf"/>
</dbReference>
<dbReference type="PROSITE" id="PS50901">
    <property type="entry name" value="FTSK"/>
    <property type="match status" value="2"/>
</dbReference>
<feature type="binding site" evidence="4">
    <location>
        <begin position="719"/>
        <end position="726"/>
    </location>
    <ligand>
        <name>ATP</name>
        <dbReference type="ChEBI" id="CHEBI:30616"/>
    </ligand>
</feature>
<evidence type="ECO:0000256" key="3">
    <source>
        <dbReference type="ARBA" id="ARBA00022840"/>
    </source>
</evidence>
<protein>
    <submittedName>
        <fullName evidence="7">Type VII secretion protein EssC</fullName>
    </submittedName>
</protein>
<dbReference type="EMBL" id="AQFT01000096">
    <property type="protein sequence ID" value="EMZ24466.1"/>
    <property type="molecule type" value="Genomic_DNA"/>
</dbReference>
<dbReference type="Proteomes" id="UP000012589">
    <property type="component" value="Unassembled WGS sequence"/>
</dbReference>
<dbReference type="GO" id="GO:0003677">
    <property type="term" value="F:DNA binding"/>
    <property type="evidence" value="ECO:0007669"/>
    <property type="project" value="InterPro"/>
</dbReference>
<proteinExistence type="predicted"/>
<dbReference type="PANTHER" id="PTHR22683">
    <property type="entry name" value="SPORULATION PROTEIN RELATED"/>
    <property type="match status" value="1"/>
</dbReference>
<evidence type="ECO:0000256" key="1">
    <source>
        <dbReference type="ARBA" id="ARBA00022737"/>
    </source>
</evidence>
<evidence type="ECO:0000313" key="8">
    <source>
        <dbReference type="Proteomes" id="UP000012589"/>
    </source>
</evidence>
<comment type="caution">
    <text evidence="7">The sequence shown here is derived from an EMBL/GenBank/DDBJ whole genome shotgun (WGS) entry which is preliminary data.</text>
</comment>
<dbReference type="eggNOG" id="COG1674">
    <property type="taxonomic scope" value="Bacteria"/>
</dbReference>
<dbReference type="InterPro" id="IPR023839">
    <property type="entry name" value="Firmicutes_EssC_C"/>
</dbReference>
<dbReference type="eggNOG" id="COG1716">
    <property type="taxonomic scope" value="Bacteria"/>
</dbReference>
<dbReference type="InterPro" id="IPR000253">
    <property type="entry name" value="FHA_dom"/>
</dbReference>
<dbReference type="Pfam" id="PF01580">
    <property type="entry name" value="FtsK_SpoIIIE"/>
    <property type="match status" value="2"/>
</dbReference>
<dbReference type="eggNOG" id="COG0433">
    <property type="taxonomic scope" value="Bacteria"/>
</dbReference>
<evidence type="ECO:0000256" key="4">
    <source>
        <dbReference type="PROSITE-ProRule" id="PRU00289"/>
    </source>
</evidence>
<feature type="domain" description="FtsK" evidence="6">
    <location>
        <begin position="1145"/>
        <end position="1329"/>
    </location>
</feature>
<dbReference type="Pfam" id="PF00498">
    <property type="entry name" value="FHA"/>
    <property type="match status" value="1"/>
</dbReference>
<gene>
    <name evidence="7" type="ORF">C823_03151</name>
</gene>
<evidence type="ECO:0000313" key="7">
    <source>
        <dbReference type="EMBL" id="EMZ24466.1"/>
    </source>
</evidence>
<accession>N2A8F3</accession>
<keyword evidence="2 4" id="KW-0547">Nucleotide-binding</keyword>
<name>N2A8F3_9FIRM</name>
<dbReference type="Gene3D" id="2.60.200.20">
    <property type="match status" value="1"/>
</dbReference>
<dbReference type="SUPFAM" id="SSF49879">
    <property type="entry name" value="SMAD/FHA domain"/>
    <property type="match status" value="1"/>
</dbReference>
<keyword evidence="8" id="KW-1185">Reference proteome</keyword>
<dbReference type="SUPFAM" id="SSF52540">
    <property type="entry name" value="P-loop containing nucleoside triphosphate hydrolases"/>
    <property type="match status" value="2"/>
</dbReference>
<reference evidence="7 8" key="1">
    <citation type="journal article" date="2014" name="Genome Announc.">
        <title>Draft genome sequences of the altered schaedler flora, a defined bacterial community from gnotobiotic mice.</title>
        <authorList>
            <person name="Wannemuehler M.J."/>
            <person name="Overstreet A.M."/>
            <person name="Ward D.V."/>
            <person name="Phillips G.J."/>
        </authorList>
    </citation>
    <scope>NUCLEOTIDE SEQUENCE [LARGE SCALE GENOMIC DNA]</scope>
    <source>
        <strain evidence="7 8">ASF492</strain>
    </source>
</reference>
<dbReference type="PANTHER" id="PTHR22683:SF1">
    <property type="entry name" value="TYPE VII SECRETION SYSTEM PROTEIN ESSC"/>
    <property type="match status" value="1"/>
</dbReference>
<dbReference type="CDD" id="cd01127">
    <property type="entry name" value="TrwB_TraG_TraD_VirD4"/>
    <property type="match status" value="1"/>
</dbReference>
<dbReference type="InterPro" id="IPR027417">
    <property type="entry name" value="P-loop_NTPase"/>
</dbReference>
<dbReference type="InterPro" id="IPR002543">
    <property type="entry name" value="FtsK_dom"/>
</dbReference>
<dbReference type="GO" id="GO:0016020">
    <property type="term" value="C:membrane"/>
    <property type="evidence" value="ECO:0007669"/>
    <property type="project" value="UniProtKB-SubCell"/>
</dbReference>
<sequence>MNIILSVYAKDAFREFQLPSVNNADYTLTLRSDFFHLKKNRNIYLEVMDHVWSFKHNRGYSIRKNGAAYEGYELADQDVLSLLIEEEKEIVFIVKYVGSLFHAYEKFSLAGVSQITIGEQADNDIVYDFMKLVSRRHAAFVREGAGFKLLNNSLNGTYVNSYRIDKERLLSPGACIDIMGLRMIYLGSCLAVDTKGSKARINVKKLKAMPKKQTADSGQARETTLLSHGKTVYHRSPRTFHELSDGEIEIEEPPQVEREKPQPLLLTIGPSFTMTLPMIAGCILMMSPSSGGSAMSMYSGLVMSVSSAVLGVFWAVQNIRHQKKQEAENSKVRFESYSEYLLKKTDEIKDKYENASRSLFDMYPDAGTCLSYDESSGLLWNRNTTHRDYLKHRLGMGNVPFQISIQAPKERFSIYKDELADKPRFIKENYDVLYDVPVVLDLAKHQLIGIVGGAQKAGAIEIAKLLAAQMAANNCYTDVKLGFIYDGEASNEEKEWAFAKWLPHVWSEDKKTRYCAASAEQASDVFYELTKVFRTRLEEEQQNLGTKEQLPKPYYVLFVSDMHILEGELIARYIFDKDHAAGLTTFILAERYEDLPNACDFVIENTARYQGMYEVVLGEEKGQKIRFDQVDSFRLERFSRHLATLQVQEMEKGGEIPNALTFFEMLGVSKPQELPVKELWAKNRTYDNIRGMIGAKAGGVPCYLDVHEKYHGPHGLVAGTTGSGKSETLQTYMLSLAVNYSPDDIGFFIIDYKGGGMANLFDGLPHMVGQISNLSGNQVRRAMISIKSENRRRQRVFTEHGVNNINLYTRLYKNGEATLPVPHLFIIIDEFAELKREEPDFMRELISVAQVGRSLGVHMILATQKPSGTVDDNIWSNSKFRLCLRVQDRQDSNDMLHKPDAAYITQAGRCYLQVGNDEVYELFQSGYSGAAYEENVNMGNTEIAKMLSLNGTVEMTGNSAKLSQKQKVEYLWLEVLAECMDLAQKAAKITVEECQNKQQLGRLVHAMYKAMWFEKLDYPVSRYNTDRLCDFLLLYKKVWAVKPDHHAVLSEMMEQSVAGKVKMPQKKEKTQLDAVKEYLARMAKECGYDYHMQLWMPVLPGHIYLQEFAEFAGRCYKDRSWPGQSGAWSLEIVTGKIDDPANQNQMPLFLDFAKTGHLAVFGSIVSGKSTMMQTIAYALIHRYTPDLIHLYALDFSSKMMSAFEEAPHVGGVMYENDMEKISKFFNMMESILQERKTLLRGGNYSQYVQKNGVTMPAIVIFVDNYAAFKEKTDEKYEDIMITLSKEGVSQGIFLVVSGNGVGMNDVTSRVCENISTGYCLQLQEKYEYTDLLHTNQIEVMPESGMKGRGLIDYEGRILEFQAVLAVKAENDYERMEMIRAQCEEMKLAWTGKPARPVPEIPKKPVWSEFHKLDDYRKQLADKNVLPVAYDMSNAQVYGIHLRNNYCYTVYGTAHSGKTNFLKVCLQAALEKRANICAIDNEAHDFHSYASAGIHYVEDDKGLYEFFAQLLPVFKERNQKKHELQRQDCEEDEIYEIMSAYEPYFIFIADLKSLVMLINDSEYEMKGFFRNILEKGSMHHIFFFGAISLKDHQEIFGDELYEAFTGYKTGVHFGGNTAENRVLNFEYVPYMEQTKVQPPGVGCLPDAGAGVDTAKIVVPLARR</sequence>
<dbReference type="HOGENOM" id="CLU_003134_2_1_9"/>
<dbReference type="InterPro" id="IPR050206">
    <property type="entry name" value="FtsK/SpoIIIE/SftA"/>
</dbReference>